<dbReference type="Pfam" id="PF00975">
    <property type="entry name" value="Thioesterase"/>
    <property type="match status" value="1"/>
</dbReference>
<evidence type="ECO:0000259" key="2">
    <source>
        <dbReference type="Pfam" id="PF00975"/>
    </source>
</evidence>
<comment type="similarity">
    <text evidence="1">Belongs to the thioesterase family.</text>
</comment>
<feature type="domain" description="Thioesterase" evidence="2">
    <location>
        <begin position="19"/>
        <end position="227"/>
    </location>
</feature>
<keyword evidence="4" id="KW-1185">Reference proteome</keyword>
<dbReference type="RefSeq" id="WP_345644767.1">
    <property type="nucleotide sequence ID" value="NZ_BAABEP010000011.1"/>
</dbReference>
<gene>
    <name evidence="3" type="ORF">GCM10023082_22520</name>
</gene>
<dbReference type="Gene3D" id="3.40.50.1820">
    <property type="entry name" value="alpha/beta hydrolase"/>
    <property type="match status" value="1"/>
</dbReference>
<reference evidence="4" key="1">
    <citation type="journal article" date="2019" name="Int. J. Syst. Evol. Microbiol.">
        <title>The Global Catalogue of Microorganisms (GCM) 10K type strain sequencing project: providing services to taxonomists for standard genome sequencing and annotation.</title>
        <authorList>
            <consortium name="The Broad Institute Genomics Platform"/>
            <consortium name="The Broad Institute Genome Sequencing Center for Infectious Disease"/>
            <person name="Wu L."/>
            <person name="Ma J."/>
        </authorList>
    </citation>
    <scope>NUCLEOTIDE SEQUENCE [LARGE SCALE GENOMIC DNA]</scope>
    <source>
        <strain evidence="4">JCM 30846</strain>
    </source>
</reference>
<dbReference type="PANTHER" id="PTHR11487:SF0">
    <property type="entry name" value="S-ACYL FATTY ACID SYNTHASE THIOESTERASE, MEDIUM CHAIN"/>
    <property type="match status" value="1"/>
</dbReference>
<dbReference type="EMBL" id="BAABEP010000011">
    <property type="protein sequence ID" value="GAA3723913.1"/>
    <property type="molecule type" value="Genomic_DNA"/>
</dbReference>
<dbReference type="InterPro" id="IPR001031">
    <property type="entry name" value="Thioesterase"/>
</dbReference>
<comment type="caution">
    <text evidence="3">The sequence shown here is derived from an EMBL/GenBank/DDBJ whole genome shotgun (WGS) entry which is preliminary data.</text>
</comment>
<name>A0ABP7EXI9_9ACTN</name>
<dbReference type="InterPro" id="IPR029058">
    <property type="entry name" value="AB_hydrolase_fold"/>
</dbReference>
<proteinExistence type="inferred from homology"/>
<dbReference type="SUPFAM" id="SSF53474">
    <property type="entry name" value="alpha/beta-Hydrolases"/>
    <property type="match status" value="1"/>
</dbReference>
<protein>
    <submittedName>
        <fullName evidence="3">Thioesterase domain-containing protein</fullName>
    </submittedName>
</protein>
<dbReference type="PANTHER" id="PTHR11487">
    <property type="entry name" value="THIOESTERASE"/>
    <property type="match status" value="1"/>
</dbReference>
<evidence type="ECO:0000313" key="4">
    <source>
        <dbReference type="Proteomes" id="UP001499884"/>
    </source>
</evidence>
<dbReference type="Proteomes" id="UP001499884">
    <property type="component" value="Unassembled WGS sequence"/>
</dbReference>
<sequence>MTTRGKWLLREPAPDAPYRLFCLPYSGCGASMFREWPERIGPVEVLPVQMPWRENRMREPHFQTYERLAADLVDALAGHLDRPYAVFGHCGGALPAFETVLRIEGRGLRPPARCFVSSQVAPQDGPYGRFLGMTDEELRAELRGLLAELGSPAPAPDLLDLLLEILQADLDANRAYRRERPVRVSCPITVIGWDEDTEVPHGLMAGWSAWGEARKHVLSGTHYTFLHLPDALRDLLITDLTEA</sequence>
<accession>A0ABP7EXI9</accession>
<organism evidence="3 4">
    <name type="scientific">Streptomyces tremellae</name>
    <dbReference type="NCBI Taxonomy" id="1124239"/>
    <lineage>
        <taxon>Bacteria</taxon>
        <taxon>Bacillati</taxon>
        <taxon>Actinomycetota</taxon>
        <taxon>Actinomycetes</taxon>
        <taxon>Kitasatosporales</taxon>
        <taxon>Streptomycetaceae</taxon>
        <taxon>Streptomyces</taxon>
    </lineage>
</organism>
<evidence type="ECO:0000256" key="1">
    <source>
        <dbReference type="ARBA" id="ARBA00007169"/>
    </source>
</evidence>
<evidence type="ECO:0000313" key="3">
    <source>
        <dbReference type="EMBL" id="GAA3723913.1"/>
    </source>
</evidence>
<dbReference type="InterPro" id="IPR012223">
    <property type="entry name" value="TEII"/>
</dbReference>